<dbReference type="SUPFAM" id="SSF141571">
    <property type="entry name" value="Pentapeptide repeat-like"/>
    <property type="match status" value="1"/>
</dbReference>
<dbReference type="EMBL" id="CP054139">
    <property type="protein sequence ID" value="QKJ29001.1"/>
    <property type="molecule type" value="Genomic_DNA"/>
</dbReference>
<dbReference type="PANTHER" id="PTHR14136">
    <property type="entry name" value="BTB_POZ DOMAIN-CONTAINING PROTEIN KCTD9"/>
    <property type="match status" value="1"/>
</dbReference>
<reference evidence="1 2" key="1">
    <citation type="submission" date="2020-05" db="EMBL/GenBank/DDBJ databases">
        <title>Mucilaginibacter mali sp. nov.</title>
        <authorList>
            <person name="Kim H.S."/>
            <person name="Lee K.C."/>
            <person name="Suh M.K."/>
            <person name="Kim J.-S."/>
            <person name="Han K.-I."/>
            <person name="Eom M.K."/>
            <person name="Shin Y.K."/>
            <person name="Lee J.-S."/>
        </authorList>
    </citation>
    <scope>NUCLEOTIDE SEQUENCE [LARGE SCALE GENOMIC DNA]</scope>
    <source>
        <strain evidence="1 2">G2-14</strain>
    </source>
</reference>
<dbReference type="InterPro" id="IPR051082">
    <property type="entry name" value="Pentapeptide-BTB/POZ_domain"/>
</dbReference>
<keyword evidence="2" id="KW-1185">Reference proteome</keyword>
<dbReference type="Gene3D" id="2.160.20.80">
    <property type="entry name" value="E3 ubiquitin-protein ligase SopA"/>
    <property type="match status" value="1"/>
</dbReference>
<organism evidence="1 2">
    <name type="scientific">Mucilaginibacter mali</name>
    <dbReference type="NCBI Taxonomy" id="2740462"/>
    <lineage>
        <taxon>Bacteria</taxon>
        <taxon>Pseudomonadati</taxon>
        <taxon>Bacteroidota</taxon>
        <taxon>Sphingobacteriia</taxon>
        <taxon>Sphingobacteriales</taxon>
        <taxon>Sphingobacteriaceae</taxon>
        <taxon>Mucilaginibacter</taxon>
    </lineage>
</organism>
<evidence type="ECO:0000313" key="1">
    <source>
        <dbReference type="EMBL" id="QKJ29001.1"/>
    </source>
</evidence>
<dbReference type="AlphaFoldDB" id="A0A7D4UKW6"/>
<dbReference type="Proteomes" id="UP000505355">
    <property type="component" value="Chromosome"/>
</dbReference>
<accession>A0A7D4UKW6</accession>
<name>A0A7D4UKW6_9SPHI</name>
<dbReference type="KEGG" id="mmab:HQ865_04270"/>
<evidence type="ECO:0000313" key="2">
    <source>
        <dbReference type="Proteomes" id="UP000505355"/>
    </source>
</evidence>
<proteinExistence type="predicted"/>
<protein>
    <submittedName>
        <fullName evidence="1">Pentapeptide repeat-containing protein</fullName>
    </submittedName>
</protein>
<sequence>MKSQLVNRWKTESGVLLAQQIRKTLMAGEPLEKIDGIEKNGYRLDLRGITLSELEDEQTIKAGEHQAIFKAGILKLKNNVFDAIDFSFSTISYAQIQKCKFSNCVFESVIAKELEISASDFIDCVFKKVNFYCSFMNKNIGSNSGSYVNCTFDEANLTETSFRFPTIKNCVFKNCKLSATNFDGSRFDNCKFIGKVDSPLFKGYSVYAVKSILWIFNRIDPKMYPNKMLNVDFSEAEMKGVSFSHGIDLTTCIFPKGDQYIFIKNLNGTMTNVRETIATEWEDDEQERGLRLIDNLFYDKRKQDQQMDFIDTLFTGNYDPEFDKIFFDLIKNNLRD</sequence>
<gene>
    <name evidence="1" type="ORF">HQ865_04270</name>
</gene>
<dbReference type="Pfam" id="PF00805">
    <property type="entry name" value="Pentapeptide"/>
    <property type="match status" value="1"/>
</dbReference>
<dbReference type="RefSeq" id="WP_173413699.1">
    <property type="nucleotide sequence ID" value="NZ_CP054139.1"/>
</dbReference>
<dbReference type="PANTHER" id="PTHR14136:SF17">
    <property type="entry name" value="BTB_POZ DOMAIN-CONTAINING PROTEIN KCTD9"/>
    <property type="match status" value="1"/>
</dbReference>
<dbReference type="InterPro" id="IPR001646">
    <property type="entry name" value="5peptide_repeat"/>
</dbReference>